<keyword evidence="3" id="KW-0547">Nucleotide-binding</keyword>
<feature type="domain" description="Guanylate cyclase" evidence="8">
    <location>
        <begin position="420"/>
        <end position="551"/>
    </location>
</feature>
<dbReference type="GO" id="GO:0005886">
    <property type="term" value="C:plasma membrane"/>
    <property type="evidence" value="ECO:0007669"/>
    <property type="project" value="TreeGrafter"/>
</dbReference>
<dbReference type="GO" id="GO:0007168">
    <property type="term" value="P:receptor guanylyl cyclase signaling pathway"/>
    <property type="evidence" value="ECO:0007669"/>
    <property type="project" value="TreeGrafter"/>
</dbReference>
<evidence type="ECO:0000259" key="8">
    <source>
        <dbReference type="PROSITE" id="PS50125"/>
    </source>
</evidence>
<dbReference type="SUPFAM" id="SSF55073">
    <property type="entry name" value="Nucleotide cyclase"/>
    <property type="match status" value="1"/>
</dbReference>
<evidence type="ECO:0000256" key="2">
    <source>
        <dbReference type="ARBA" id="ARBA00022692"/>
    </source>
</evidence>
<dbReference type="GO" id="GO:0000166">
    <property type="term" value="F:nucleotide binding"/>
    <property type="evidence" value="ECO:0007669"/>
    <property type="project" value="UniProtKB-KW"/>
</dbReference>
<protein>
    <submittedName>
        <fullName evidence="10">Soluble guanylate cyclase gcy-34-like</fullName>
    </submittedName>
</protein>
<keyword evidence="5 7" id="KW-0472">Membrane</keyword>
<proteinExistence type="predicted"/>
<dbReference type="InterPro" id="IPR029787">
    <property type="entry name" value="Nucleotide_cyclase"/>
</dbReference>
<dbReference type="InterPro" id="IPR013587">
    <property type="entry name" value="Nitrate/nitrite_sensing"/>
</dbReference>
<feature type="transmembrane region" description="Helical" evidence="7">
    <location>
        <begin position="33"/>
        <end position="54"/>
    </location>
</feature>
<evidence type="ECO:0000313" key="10">
    <source>
        <dbReference type="RefSeq" id="XP_055867995.1"/>
    </source>
</evidence>
<dbReference type="SMART" id="SM00044">
    <property type="entry name" value="CYCc"/>
    <property type="match status" value="1"/>
</dbReference>
<dbReference type="Pfam" id="PF00211">
    <property type="entry name" value="Guanylate_cyc"/>
    <property type="match status" value="1"/>
</dbReference>
<sequence>MPSGSLTSSSRVSLLQHLGLDIYNNKCSFGTRFGQTLLLVLLLVAGFLPASILISEKTSEMLRLSQLYEDNVYITGMMSEIGDLIHELQLERGKTTIYLTSGDNKRDGPFRNVINQVCDDCPTISEQRALVDLATSKLSEWPQSVAEQLGQLEAYRSSVDAFRKQVDNNSVTYLDNLAFYSQINTVLIQWMQSVIYNYSPGDRWLDLNAYHLVTLAAELFGLERARGSVFWNKGYFSKEEFQFYIKDQLNGKECLYEAKQFSEIIKEQMTLAPRQQLTETIETMRSVIIGNYTTPSLERATQWFNNMTAFIDALKSSQILLSEKIANATLAAGRNSFITKVYASIIFIVELAIYPLDVVLCIRLVSNIKAMSARIVKKSQKLVREQMRRREMLNEMYPKAIADRLLKGSVVAPEIFQQATVCFAVMCDFDDIVRDCPGDVTIAIVNQVFDVIDGEMSKHDVFKIETLEDTYLLVSGVPERNGDNHVTEIANFCLSLKDKMSSLLWDTSVFGQGIRLKFGVNSGVVAAGIVGLKMQRYLLFGDTVNLASRMQSTSEPDRIHLSPSSGSLLMLDSTYLLEQREQVHIKGKGHMHTYWLLSRT</sequence>
<evidence type="ECO:0000256" key="3">
    <source>
        <dbReference type="ARBA" id="ARBA00022741"/>
    </source>
</evidence>
<dbReference type="PANTHER" id="PTHR11920:SF355">
    <property type="entry name" value="RECEPTOR-TYPE GUANYLATE CYCLASE GCY-10-RELATED"/>
    <property type="match status" value="1"/>
</dbReference>
<comment type="subcellular location">
    <subcellularLocation>
        <location evidence="1">Membrane</location>
    </subcellularLocation>
</comment>
<keyword evidence="4 7" id="KW-1133">Transmembrane helix</keyword>
<dbReference type="GO" id="GO:0001653">
    <property type="term" value="F:peptide receptor activity"/>
    <property type="evidence" value="ECO:0007669"/>
    <property type="project" value="TreeGrafter"/>
</dbReference>
<dbReference type="PANTHER" id="PTHR11920">
    <property type="entry name" value="GUANYLYL CYCLASE"/>
    <property type="match status" value="1"/>
</dbReference>
<dbReference type="GeneID" id="129923063"/>
<evidence type="ECO:0000256" key="6">
    <source>
        <dbReference type="ARBA" id="ARBA00023239"/>
    </source>
</evidence>
<accession>A0A9W2YZ38</accession>
<organism evidence="9 10">
    <name type="scientific">Biomphalaria glabrata</name>
    <name type="common">Bloodfluke planorb</name>
    <name type="synonym">Freshwater snail</name>
    <dbReference type="NCBI Taxonomy" id="6526"/>
    <lineage>
        <taxon>Eukaryota</taxon>
        <taxon>Metazoa</taxon>
        <taxon>Spiralia</taxon>
        <taxon>Lophotrochozoa</taxon>
        <taxon>Mollusca</taxon>
        <taxon>Gastropoda</taxon>
        <taxon>Heterobranchia</taxon>
        <taxon>Euthyneura</taxon>
        <taxon>Panpulmonata</taxon>
        <taxon>Hygrophila</taxon>
        <taxon>Lymnaeoidea</taxon>
        <taxon>Planorbidae</taxon>
        <taxon>Biomphalaria</taxon>
    </lineage>
</organism>
<dbReference type="Pfam" id="PF08376">
    <property type="entry name" value="NIT"/>
    <property type="match status" value="1"/>
</dbReference>
<keyword evidence="6" id="KW-0456">Lyase</keyword>
<evidence type="ECO:0000256" key="1">
    <source>
        <dbReference type="ARBA" id="ARBA00004370"/>
    </source>
</evidence>
<dbReference type="GO" id="GO:0004016">
    <property type="term" value="F:adenylate cyclase activity"/>
    <property type="evidence" value="ECO:0007669"/>
    <property type="project" value="TreeGrafter"/>
</dbReference>
<dbReference type="AlphaFoldDB" id="A0A9W2YZ38"/>
<name>A0A9W2YZ38_BIOGL</name>
<evidence type="ECO:0000256" key="5">
    <source>
        <dbReference type="ARBA" id="ARBA00023136"/>
    </source>
</evidence>
<keyword evidence="2 7" id="KW-0812">Transmembrane</keyword>
<reference evidence="10" key="1">
    <citation type="submission" date="2025-08" db="UniProtKB">
        <authorList>
            <consortium name="RefSeq"/>
        </authorList>
    </citation>
    <scope>IDENTIFICATION</scope>
</reference>
<dbReference type="PROSITE" id="PS50125">
    <property type="entry name" value="GUANYLATE_CYCLASE_2"/>
    <property type="match status" value="1"/>
</dbReference>
<dbReference type="OrthoDB" id="6146680at2759"/>
<evidence type="ECO:0000256" key="7">
    <source>
        <dbReference type="SAM" id="Phobius"/>
    </source>
</evidence>
<dbReference type="InterPro" id="IPR001054">
    <property type="entry name" value="A/G_cyclase"/>
</dbReference>
<dbReference type="GO" id="GO:0035556">
    <property type="term" value="P:intracellular signal transduction"/>
    <property type="evidence" value="ECO:0007669"/>
    <property type="project" value="InterPro"/>
</dbReference>
<dbReference type="InterPro" id="IPR050401">
    <property type="entry name" value="Cyclic_nucleotide_synthase"/>
</dbReference>
<dbReference type="CDD" id="cd07302">
    <property type="entry name" value="CHD"/>
    <property type="match status" value="1"/>
</dbReference>
<dbReference type="OMA" id="YLEMASW"/>
<dbReference type="Gene3D" id="3.30.70.1230">
    <property type="entry name" value="Nucleotide cyclase"/>
    <property type="match status" value="1"/>
</dbReference>
<gene>
    <name evidence="10" type="primary">LOC129923063</name>
</gene>
<evidence type="ECO:0000313" key="9">
    <source>
        <dbReference type="Proteomes" id="UP001165740"/>
    </source>
</evidence>
<dbReference type="RefSeq" id="XP_055867995.1">
    <property type="nucleotide sequence ID" value="XM_056012020.1"/>
</dbReference>
<evidence type="ECO:0000256" key="4">
    <source>
        <dbReference type="ARBA" id="ARBA00022989"/>
    </source>
</evidence>
<keyword evidence="9" id="KW-1185">Reference proteome</keyword>
<dbReference type="Proteomes" id="UP001165740">
    <property type="component" value="Chromosome 15"/>
</dbReference>
<dbReference type="GO" id="GO:0004383">
    <property type="term" value="F:guanylate cyclase activity"/>
    <property type="evidence" value="ECO:0007669"/>
    <property type="project" value="TreeGrafter"/>
</dbReference>